<evidence type="ECO:0000313" key="1">
    <source>
        <dbReference type="EMBL" id="THD06996.1"/>
    </source>
</evidence>
<dbReference type="EMBL" id="MWQO01000069">
    <property type="protein sequence ID" value="THD06996.1"/>
    <property type="molecule type" value="Genomic_DNA"/>
</dbReference>
<comment type="caution">
    <text evidence="1">The sequence shown here is derived from an EMBL/GenBank/DDBJ whole genome shotgun (WGS) entry which is preliminary data.</text>
</comment>
<reference evidence="1 2" key="1">
    <citation type="submission" date="2017-02" db="EMBL/GenBank/DDBJ databases">
        <title>Whole genome sequencing of Metallibacterium scheffleri DSM 24874 (T).</title>
        <authorList>
            <person name="Kumar S."/>
            <person name="Patil P."/>
            <person name="Patil P.B."/>
        </authorList>
    </citation>
    <scope>NUCLEOTIDE SEQUENCE [LARGE SCALE GENOMIC DNA]</scope>
    <source>
        <strain evidence="1 2">DSM 24874</strain>
    </source>
</reference>
<sequence length="128" mass="14497">MNDSVKFPTPYAVAVDWDAPHLQTLLQRVESWRLDQRGDHAPQEVQLFIGLNAMTSRPGLLVRVGDDTLVLQTTFPLHVGERIRVERHCIDSVQCVWGEVEQSRPGRRPGDAAQGIQIQRLRLLAQSH</sequence>
<gene>
    <name evidence="1" type="ORF">B1806_15540</name>
</gene>
<protein>
    <recommendedName>
        <fullName evidence="3">PilZ domain-containing protein</fullName>
    </recommendedName>
</protein>
<organism evidence="1 2">
    <name type="scientific">Metallibacterium scheffleri</name>
    <dbReference type="NCBI Taxonomy" id="993689"/>
    <lineage>
        <taxon>Bacteria</taxon>
        <taxon>Pseudomonadati</taxon>
        <taxon>Pseudomonadota</taxon>
        <taxon>Gammaproteobacteria</taxon>
        <taxon>Lysobacterales</taxon>
        <taxon>Rhodanobacteraceae</taxon>
        <taxon>Metallibacterium</taxon>
    </lineage>
</organism>
<dbReference type="AlphaFoldDB" id="A0A4S3KER4"/>
<proteinExistence type="predicted"/>
<keyword evidence="2" id="KW-1185">Reference proteome</keyword>
<dbReference type="Proteomes" id="UP000307749">
    <property type="component" value="Unassembled WGS sequence"/>
</dbReference>
<dbReference type="OrthoDB" id="5959362at2"/>
<evidence type="ECO:0008006" key="3">
    <source>
        <dbReference type="Google" id="ProtNLM"/>
    </source>
</evidence>
<name>A0A4S3KER4_9GAMM</name>
<dbReference type="RefSeq" id="WP_081130196.1">
    <property type="nucleotide sequence ID" value="NZ_LDOS01000005.1"/>
</dbReference>
<accession>A0A4S3KER4</accession>
<evidence type="ECO:0000313" key="2">
    <source>
        <dbReference type="Proteomes" id="UP000307749"/>
    </source>
</evidence>